<keyword evidence="1" id="KW-0175">Coiled coil</keyword>
<keyword evidence="4" id="KW-1185">Reference proteome</keyword>
<dbReference type="Proteomes" id="UP001417504">
    <property type="component" value="Unassembled WGS sequence"/>
</dbReference>
<organism evidence="3 4">
    <name type="scientific">Stephania japonica</name>
    <dbReference type="NCBI Taxonomy" id="461633"/>
    <lineage>
        <taxon>Eukaryota</taxon>
        <taxon>Viridiplantae</taxon>
        <taxon>Streptophyta</taxon>
        <taxon>Embryophyta</taxon>
        <taxon>Tracheophyta</taxon>
        <taxon>Spermatophyta</taxon>
        <taxon>Magnoliopsida</taxon>
        <taxon>Ranunculales</taxon>
        <taxon>Menispermaceae</taxon>
        <taxon>Menispermoideae</taxon>
        <taxon>Cissampelideae</taxon>
        <taxon>Stephania</taxon>
    </lineage>
</organism>
<evidence type="ECO:0000259" key="2">
    <source>
        <dbReference type="Pfam" id="PF10536"/>
    </source>
</evidence>
<dbReference type="InterPro" id="IPR044824">
    <property type="entry name" value="MAIN-like"/>
</dbReference>
<dbReference type="AlphaFoldDB" id="A0AAP0NQG5"/>
<dbReference type="Pfam" id="PF10536">
    <property type="entry name" value="PMD"/>
    <property type="match status" value="1"/>
</dbReference>
<dbReference type="GO" id="GO:0010073">
    <property type="term" value="P:meristem maintenance"/>
    <property type="evidence" value="ECO:0007669"/>
    <property type="project" value="InterPro"/>
</dbReference>
<dbReference type="PANTHER" id="PTHR46033:SF80">
    <property type="entry name" value="PROTEIN MAIN-LIKE 2-LIKE"/>
    <property type="match status" value="1"/>
</dbReference>
<evidence type="ECO:0000256" key="1">
    <source>
        <dbReference type="SAM" id="Coils"/>
    </source>
</evidence>
<dbReference type="PANTHER" id="PTHR46033">
    <property type="entry name" value="PROTEIN MAIN-LIKE 2"/>
    <property type="match status" value="1"/>
</dbReference>
<feature type="coiled-coil region" evidence="1">
    <location>
        <begin position="384"/>
        <end position="411"/>
    </location>
</feature>
<evidence type="ECO:0000313" key="4">
    <source>
        <dbReference type="Proteomes" id="UP001417504"/>
    </source>
</evidence>
<accession>A0AAP0NQG5</accession>
<comment type="caution">
    <text evidence="3">The sequence shown here is derived from an EMBL/GenBank/DDBJ whole genome shotgun (WGS) entry which is preliminary data.</text>
</comment>
<dbReference type="InterPro" id="IPR019557">
    <property type="entry name" value="AminoTfrase-like_pln_mobile"/>
</dbReference>
<proteinExistence type="predicted"/>
<reference evidence="3 4" key="1">
    <citation type="submission" date="2024-01" db="EMBL/GenBank/DDBJ databases">
        <title>Genome assemblies of Stephania.</title>
        <authorList>
            <person name="Yang L."/>
        </authorList>
    </citation>
    <scope>NUCLEOTIDE SEQUENCE [LARGE SCALE GENOMIC DNA]</scope>
    <source>
        <strain evidence="3">QJT</strain>
        <tissue evidence="3">Leaf</tissue>
    </source>
</reference>
<name>A0AAP0NQG5_9MAGN</name>
<feature type="domain" description="Aminotransferase-like plant mobile" evidence="2">
    <location>
        <begin position="46"/>
        <end position="333"/>
    </location>
</feature>
<gene>
    <name evidence="3" type="ORF">Sjap_015024</name>
</gene>
<sequence length="416" mass="47203">MAKQKSKRSEDLPKINFNGWMNPNTKWKQWVERLTDKNSKIWEKSGISEAIKASKYTIKRDESVIVGLAEKWVPSINAFEFDFGTATITLEDLMGLGGYSVFGEPVTISVSGELLEIQEKMITKHKWFTSHTSHKKASFSPWMDHFSCCEDEVIEHVGFLAMWLSRYVFPASGSVSRYVFSIAVHLAHGTRIALAPAVLASIYRDLRTLSDYVLGSSGLRLFPCTVWGPMQLLQLWAWERFWILGPCEANANYKAKNGDPLVAKWEGLKSKKRTLEDVRLVVKSEVNFQWRCFGFSVESEMFGFDLVGIDCVEKYFPSRARKQCGILRVNKSVQQKPVLTCDDDESSSFSVQYQSQTSAPSSESEAPVVKVSDEHFLSVEDEGGEELEFRVSKLEREIAGIKARLKAALAMKKRTW</sequence>
<protein>
    <recommendedName>
        <fullName evidence="2">Aminotransferase-like plant mobile domain-containing protein</fullName>
    </recommendedName>
</protein>
<dbReference type="EMBL" id="JBBNAE010000006">
    <property type="protein sequence ID" value="KAK9116077.1"/>
    <property type="molecule type" value="Genomic_DNA"/>
</dbReference>
<evidence type="ECO:0000313" key="3">
    <source>
        <dbReference type="EMBL" id="KAK9116077.1"/>
    </source>
</evidence>